<dbReference type="Proteomes" id="UP000616769">
    <property type="component" value="Unassembled WGS sequence"/>
</dbReference>
<evidence type="ECO:0000313" key="2">
    <source>
        <dbReference type="Proteomes" id="UP000616769"/>
    </source>
</evidence>
<dbReference type="EMBL" id="JXLN01012542">
    <property type="protein sequence ID" value="KPM08603.1"/>
    <property type="molecule type" value="Genomic_DNA"/>
</dbReference>
<evidence type="ECO:0000313" key="1">
    <source>
        <dbReference type="EMBL" id="KPM08603.1"/>
    </source>
</evidence>
<dbReference type="VEuPathDB" id="VectorBase:SSCA003978"/>
<organism evidence="1 2">
    <name type="scientific">Sarcoptes scabiei</name>
    <name type="common">Itch mite</name>
    <name type="synonym">Acarus scabiei</name>
    <dbReference type="NCBI Taxonomy" id="52283"/>
    <lineage>
        <taxon>Eukaryota</taxon>
        <taxon>Metazoa</taxon>
        <taxon>Ecdysozoa</taxon>
        <taxon>Arthropoda</taxon>
        <taxon>Chelicerata</taxon>
        <taxon>Arachnida</taxon>
        <taxon>Acari</taxon>
        <taxon>Acariformes</taxon>
        <taxon>Sarcoptiformes</taxon>
        <taxon>Astigmata</taxon>
        <taxon>Psoroptidia</taxon>
        <taxon>Sarcoptoidea</taxon>
        <taxon>Sarcoptidae</taxon>
        <taxon>Sarcoptinae</taxon>
        <taxon>Sarcoptes</taxon>
    </lineage>
</organism>
<accession>A0A132ACF3</accession>
<reference evidence="1 2" key="1">
    <citation type="journal article" date="2015" name="Parasit. Vectors">
        <title>Draft genome of the scabies mite.</title>
        <authorList>
            <person name="Rider S.D.Jr."/>
            <person name="Morgan M.S."/>
            <person name="Arlian L.G."/>
        </authorList>
    </citation>
    <scope>NUCLEOTIDE SEQUENCE [LARGE SCALE GENOMIC DNA]</scope>
    <source>
        <strain evidence="1">Arlian Lab</strain>
    </source>
</reference>
<dbReference type="OrthoDB" id="6516982at2759"/>
<comment type="caution">
    <text evidence="1">The sequence shown here is derived from an EMBL/GenBank/DDBJ whole genome shotgun (WGS) entry which is preliminary data.</text>
</comment>
<sequence>MAKFYDIRIKLNEIRKESDREKLEKNIRKKESQITIELASICKAKEKIATFPDSRNIRQKWRERAIKLKEKNLVQKTRSLLSSRFLSDRYGVTRMNSPELIEKAKQSLEKGNIEEKQRKISRNGYKNNKLKDKLDLLIEDVDSID</sequence>
<proteinExistence type="predicted"/>
<dbReference type="AlphaFoldDB" id="A0A132ACF3"/>
<name>A0A132ACF3_SARSC</name>
<gene>
    <name evidence="1" type="ORF">QR98_0071250</name>
</gene>
<protein>
    <submittedName>
        <fullName evidence="1">Uncharacterized protein</fullName>
    </submittedName>
</protein>